<sequence length="456" mass="51493">MLQTQQVYKIPLLLAVIAVAVGIGFFVNLQVTQPLVVVTAVLIFIVLFLHGDYILFGLLFSMLLSPEIVVGETARRDFTVRFEDFIILVMAFAWVSKIAILKDPGIFQHAPINRRVHLYIAACVLSTTFGMSIGDVDVAAGMAFVIKYIEFYIVYIVVLNNIKDRHSLQYYVYTMCLVCCIICLVGVGQYIQGLGVEAPFEGGGSIERNTLGGYLIFLFGLTMGLLFYEKRRGLRIFLFCLAVLIIVTLVISLSRSSWIAFGVICIYFLAVVRQYRKHLFVFMITLAIIIPLTAPEMTKERVYQTFKPTETREKVVTVFDFRLDPSMSARIISFQRALDEFYKHPLLGWGITGFYFIDSQYFRSIAEIGALGLLAFLAMLFGIGKAARMVRARLSGFEHGVVLGFSGGFVGLLVHSLAANTFIIVRIMEPFWFLTAIVMYLYIQEFHPQEKATEKK</sequence>
<evidence type="ECO:0000256" key="4">
    <source>
        <dbReference type="ARBA" id="ARBA00023136"/>
    </source>
</evidence>
<proteinExistence type="predicted"/>
<keyword evidence="2 5" id="KW-0812">Transmembrane</keyword>
<dbReference type="PANTHER" id="PTHR37422:SF13">
    <property type="entry name" value="LIPOPOLYSACCHARIDE BIOSYNTHESIS PROTEIN PA4999-RELATED"/>
    <property type="match status" value="1"/>
</dbReference>
<evidence type="ECO:0000313" key="7">
    <source>
        <dbReference type="EMBL" id="OGK00594.1"/>
    </source>
</evidence>
<evidence type="ECO:0000256" key="3">
    <source>
        <dbReference type="ARBA" id="ARBA00022989"/>
    </source>
</evidence>
<keyword evidence="3 5" id="KW-1133">Transmembrane helix</keyword>
<evidence type="ECO:0000256" key="2">
    <source>
        <dbReference type="ARBA" id="ARBA00022692"/>
    </source>
</evidence>
<organism evidence="7 8">
    <name type="scientific">Candidatus Raymondbacteria bacterium RIFOXYD12_FULL_49_13</name>
    <dbReference type="NCBI Taxonomy" id="1817890"/>
    <lineage>
        <taxon>Bacteria</taxon>
        <taxon>Raymondiibacteriota</taxon>
    </lineage>
</organism>
<feature type="transmembrane region" description="Helical" evidence="5">
    <location>
        <begin position="211"/>
        <end position="228"/>
    </location>
</feature>
<evidence type="ECO:0000313" key="8">
    <source>
        <dbReference type="Proteomes" id="UP000179243"/>
    </source>
</evidence>
<feature type="transmembrane region" description="Helical" evidence="5">
    <location>
        <begin position="116"/>
        <end position="133"/>
    </location>
</feature>
<dbReference type="Proteomes" id="UP000179243">
    <property type="component" value="Unassembled WGS sequence"/>
</dbReference>
<feature type="transmembrane region" description="Helical" evidence="5">
    <location>
        <begin position="396"/>
        <end position="417"/>
    </location>
</feature>
<comment type="caution">
    <text evidence="7">The sequence shown here is derived from an EMBL/GenBank/DDBJ whole genome shotgun (WGS) entry which is preliminary data.</text>
</comment>
<dbReference type="AlphaFoldDB" id="A0A1F7F1Q7"/>
<feature type="transmembrane region" description="Helical" evidence="5">
    <location>
        <begin position="361"/>
        <end position="384"/>
    </location>
</feature>
<comment type="subcellular location">
    <subcellularLocation>
        <location evidence="1">Membrane</location>
        <topology evidence="1">Multi-pass membrane protein</topology>
    </subcellularLocation>
</comment>
<dbReference type="Pfam" id="PF04932">
    <property type="entry name" value="Wzy_C"/>
    <property type="match status" value="1"/>
</dbReference>
<feature type="transmembrane region" description="Helical" evidence="5">
    <location>
        <begin position="170"/>
        <end position="191"/>
    </location>
</feature>
<keyword evidence="4 5" id="KW-0472">Membrane</keyword>
<dbReference type="InterPro" id="IPR007016">
    <property type="entry name" value="O-antigen_ligase-rel_domated"/>
</dbReference>
<dbReference type="PANTHER" id="PTHR37422">
    <property type="entry name" value="TEICHURONIC ACID BIOSYNTHESIS PROTEIN TUAE"/>
    <property type="match status" value="1"/>
</dbReference>
<feature type="transmembrane region" description="Helical" evidence="5">
    <location>
        <begin position="36"/>
        <end position="65"/>
    </location>
</feature>
<gene>
    <name evidence="7" type="ORF">A2519_21665</name>
</gene>
<evidence type="ECO:0000256" key="5">
    <source>
        <dbReference type="SAM" id="Phobius"/>
    </source>
</evidence>
<feature type="transmembrane region" description="Helical" evidence="5">
    <location>
        <begin position="257"/>
        <end position="272"/>
    </location>
</feature>
<name>A0A1F7F1Q7_UNCRA</name>
<feature type="transmembrane region" description="Helical" evidence="5">
    <location>
        <begin position="279"/>
        <end position="298"/>
    </location>
</feature>
<accession>A0A1F7F1Q7</accession>
<feature type="transmembrane region" description="Helical" evidence="5">
    <location>
        <begin position="139"/>
        <end position="158"/>
    </location>
</feature>
<feature type="transmembrane region" description="Helical" evidence="5">
    <location>
        <begin position="423"/>
        <end position="443"/>
    </location>
</feature>
<reference evidence="7 8" key="1">
    <citation type="journal article" date="2016" name="Nat. Commun.">
        <title>Thousands of microbial genomes shed light on interconnected biogeochemical processes in an aquifer system.</title>
        <authorList>
            <person name="Anantharaman K."/>
            <person name="Brown C.T."/>
            <person name="Hug L.A."/>
            <person name="Sharon I."/>
            <person name="Castelle C.J."/>
            <person name="Probst A.J."/>
            <person name="Thomas B.C."/>
            <person name="Singh A."/>
            <person name="Wilkins M.J."/>
            <person name="Karaoz U."/>
            <person name="Brodie E.L."/>
            <person name="Williams K.H."/>
            <person name="Hubbard S.S."/>
            <person name="Banfield J.F."/>
        </authorList>
    </citation>
    <scope>NUCLEOTIDE SEQUENCE [LARGE SCALE GENOMIC DNA]</scope>
</reference>
<dbReference type="InterPro" id="IPR051533">
    <property type="entry name" value="WaaL-like"/>
</dbReference>
<protein>
    <recommendedName>
        <fullName evidence="6">O-antigen ligase-related domain-containing protein</fullName>
    </recommendedName>
</protein>
<evidence type="ECO:0000256" key="1">
    <source>
        <dbReference type="ARBA" id="ARBA00004141"/>
    </source>
</evidence>
<feature type="transmembrane region" description="Helical" evidence="5">
    <location>
        <begin position="233"/>
        <end position="251"/>
    </location>
</feature>
<dbReference type="GO" id="GO:0016020">
    <property type="term" value="C:membrane"/>
    <property type="evidence" value="ECO:0007669"/>
    <property type="project" value="UniProtKB-SubCell"/>
</dbReference>
<feature type="transmembrane region" description="Helical" evidence="5">
    <location>
        <begin position="12"/>
        <end position="29"/>
    </location>
</feature>
<feature type="domain" description="O-antigen ligase-related" evidence="6">
    <location>
        <begin position="241"/>
        <end position="376"/>
    </location>
</feature>
<dbReference type="EMBL" id="MFYX01000144">
    <property type="protein sequence ID" value="OGK00594.1"/>
    <property type="molecule type" value="Genomic_DNA"/>
</dbReference>
<evidence type="ECO:0000259" key="6">
    <source>
        <dbReference type="Pfam" id="PF04932"/>
    </source>
</evidence>